<proteinExistence type="predicted"/>
<dbReference type="InterPro" id="IPR038637">
    <property type="entry name" value="NPCBM_sf"/>
</dbReference>
<gene>
    <name evidence="2" type="ORF">QP939_49685</name>
</gene>
<accession>A0ABY8XMG6</accession>
<keyword evidence="3" id="KW-1185">Reference proteome</keyword>
<feature type="domain" description="TIR" evidence="1">
    <location>
        <begin position="1"/>
        <end position="151"/>
    </location>
</feature>
<evidence type="ECO:0000313" key="2">
    <source>
        <dbReference type="EMBL" id="WIV56756.1"/>
    </source>
</evidence>
<name>A0ABY8XMG6_9PSEU</name>
<dbReference type="SUPFAM" id="SSF49785">
    <property type="entry name" value="Galactose-binding domain-like"/>
    <property type="match status" value="1"/>
</dbReference>
<dbReference type="Pfam" id="PF13676">
    <property type="entry name" value="TIR_2"/>
    <property type="match status" value="1"/>
</dbReference>
<evidence type="ECO:0000313" key="3">
    <source>
        <dbReference type="Proteomes" id="UP001227101"/>
    </source>
</evidence>
<dbReference type="InterPro" id="IPR035897">
    <property type="entry name" value="Toll_tir_struct_dom_sf"/>
</dbReference>
<dbReference type="SUPFAM" id="SSF52200">
    <property type="entry name" value="Toll/Interleukin receptor TIR domain"/>
    <property type="match status" value="1"/>
</dbReference>
<dbReference type="RefSeq" id="WP_285453945.1">
    <property type="nucleotide sequence ID" value="NZ_CP127173.1"/>
</dbReference>
<sequence length="312" mass="33679">MNTVFINFRVGDAQDTAVLIDQKLCRVFGVDNVFRSSRSIPKGVAFDPALVEAVTGCAVFLAVIGPNWLTLEHEGRRRIDAPADWVRTEIELAIAGGKPIIPVLVGDRPRPTAAELPPTIADLAGRQDLRIHHRTAEYDLKHLVDAVREHLGPRLPPRPEVPDSALVTTLPHAGVPSDVRLGPAGIDGHLFSDSVIHRSELFAQSPRASIGFSLGRNYRRFESTVGVLDNAADADQVGVFQVFLDGQPGPEVTAGLGRSRVLRADVTDVLRLELRSYRPGTTVSPLLAGARMAGGLSNHLPELAWGNPVVHS</sequence>
<dbReference type="InterPro" id="IPR008979">
    <property type="entry name" value="Galactose-bd-like_sf"/>
</dbReference>
<protein>
    <submittedName>
        <fullName evidence="2">TIR domain-containing protein</fullName>
    </submittedName>
</protein>
<dbReference type="Gene3D" id="3.40.50.10140">
    <property type="entry name" value="Toll/interleukin-1 receptor homology (TIR) domain"/>
    <property type="match status" value="1"/>
</dbReference>
<dbReference type="InterPro" id="IPR000157">
    <property type="entry name" value="TIR_dom"/>
</dbReference>
<evidence type="ECO:0000259" key="1">
    <source>
        <dbReference type="PROSITE" id="PS50104"/>
    </source>
</evidence>
<dbReference type="Proteomes" id="UP001227101">
    <property type="component" value="Chromosome"/>
</dbReference>
<reference evidence="2 3" key="1">
    <citation type="submission" date="2023-06" db="EMBL/GenBank/DDBJ databases">
        <authorList>
            <person name="Oyuntsetseg B."/>
            <person name="Kim S.B."/>
        </authorList>
    </citation>
    <scope>NUCLEOTIDE SEQUENCE [LARGE SCALE GENOMIC DNA]</scope>
    <source>
        <strain evidence="2 3">2-2</strain>
    </source>
</reference>
<dbReference type="EMBL" id="CP127173">
    <property type="protein sequence ID" value="WIV56756.1"/>
    <property type="molecule type" value="Genomic_DNA"/>
</dbReference>
<dbReference type="PROSITE" id="PS50104">
    <property type="entry name" value="TIR"/>
    <property type="match status" value="1"/>
</dbReference>
<dbReference type="Gene3D" id="2.60.120.1060">
    <property type="entry name" value="NPCBM/NEW2 domain"/>
    <property type="match status" value="1"/>
</dbReference>
<organism evidence="2 3">
    <name type="scientific">Amycolatopsis nalaikhensis</name>
    <dbReference type="NCBI Taxonomy" id="715472"/>
    <lineage>
        <taxon>Bacteria</taxon>
        <taxon>Bacillati</taxon>
        <taxon>Actinomycetota</taxon>
        <taxon>Actinomycetes</taxon>
        <taxon>Pseudonocardiales</taxon>
        <taxon>Pseudonocardiaceae</taxon>
        <taxon>Amycolatopsis</taxon>
    </lineage>
</organism>